<protein>
    <submittedName>
        <fullName evidence="1">Uncharacterized protein</fullName>
    </submittedName>
</protein>
<name>A0ABW8YQK9_9SPHN</name>
<organism evidence="1 2">
    <name type="scientific">Sphingomonas plantiphila</name>
    <dbReference type="NCBI Taxonomy" id="3163295"/>
    <lineage>
        <taxon>Bacteria</taxon>
        <taxon>Pseudomonadati</taxon>
        <taxon>Pseudomonadota</taxon>
        <taxon>Alphaproteobacteria</taxon>
        <taxon>Sphingomonadales</taxon>
        <taxon>Sphingomonadaceae</taxon>
        <taxon>Sphingomonas</taxon>
    </lineage>
</organism>
<sequence>MWQFIAILLASTPAQTAQSVTVKGTAFGPEQRLVCTWFTNFENSRLEQCRAKSGQSPVLPDGASIECAPSICAKLDAEARRVSGWRKAEPVWGFFTVEFDGRVGTATRQKRYLGDGTRTILIERLIGVQQQKDR</sequence>
<reference evidence="1 2" key="1">
    <citation type="submission" date="2024-06" db="EMBL/GenBank/DDBJ databases">
        <authorList>
            <person name="Kaempfer P."/>
            <person name="Viver T."/>
        </authorList>
    </citation>
    <scope>NUCLEOTIDE SEQUENCE [LARGE SCALE GENOMIC DNA]</scope>
    <source>
        <strain evidence="1 2">ST-64</strain>
    </source>
</reference>
<evidence type="ECO:0000313" key="2">
    <source>
        <dbReference type="Proteomes" id="UP001629244"/>
    </source>
</evidence>
<comment type="caution">
    <text evidence="1">The sequence shown here is derived from an EMBL/GenBank/DDBJ whole genome shotgun (WGS) entry which is preliminary data.</text>
</comment>
<dbReference type="RefSeq" id="WP_408079677.1">
    <property type="nucleotide sequence ID" value="NZ_JBELQC010000002.1"/>
</dbReference>
<dbReference type="EMBL" id="JBELQC010000002">
    <property type="protein sequence ID" value="MFL9842230.1"/>
    <property type="molecule type" value="Genomic_DNA"/>
</dbReference>
<keyword evidence="2" id="KW-1185">Reference proteome</keyword>
<proteinExistence type="predicted"/>
<gene>
    <name evidence="1" type="ORF">ABS767_14755</name>
</gene>
<accession>A0ABW8YQK9</accession>
<dbReference type="Proteomes" id="UP001629244">
    <property type="component" value="Unassembled WGS sequence"/>
</dbReference>
<evidence type="ECO:0000313" key="1">
    <source>
        <dbReference type="EMBL" id="MFL9842230.1"/>
    </source>
</evidence>